<dbReference type="Pfam" id="PF00355">
    <property type="entry name" value="Rieske"/>
    <property type="match status" value="1"/>
</dbReference>
<evidence type="ECO:0000313" key="8">
    <source>
        <dbReference type="Proteomes" id="UP000199548"/>
    </source>
</evidence>
<sequence>MTNFIKNSWYVCASSDEIISGKLFERIIINEPIVFYRKSDGSVTALENRCCHRHYPLSKGTLEGNHVRCGYHGFLYECTGTCIEIPGQEVIPRNAKVQHYPTAERYSWVWIWMGDPELADEKNIPDYHWMSDPEWRGKSDRFDVKSNYRLIVQNLLDLSHLAFVHASTIGTRAVIDAANVKFEREDNEVRISRWMINIAPPATYHKLASFDGNVDRWQIVHFIPPGFVRIYGGACPTGTGAPDGHRVGGLELTNLHAITPETDRTTHYFWSQCHKGMLDRPDITNVLFEDVLVAFKEDHRLFEAQQILIDMDPLRSTVNVMNDAGALHAMRILDRLEGEQAAGGVTPIGVNDLKFGLS</sequence>
<dbReference type="PANTHER" id="PTHR21266:SF60">
    <property type="entry name" value="3-KETOSTEROID-9-ALPHA-MONOOXYGENASE, OXYGENASE COMPONENT"/>
    <property type="match status" value="1"/>
</dbReference>
<dbReference type="PANTHER" id="PTHR21266">
    <property type="entry name" value="IRON-SULFUR DOMAIN CONTAINING PROTEIN"/>
    <property type="match status" value="1"/>
</dbReference>
<dbReference type="InterPro" id="IPR017941">
    <property type="entry name" value="Rieske_2Fe-2S"/>
</dbReference>
<dbReference type="Pfam" id="PF19112">
    <property type="entry name" value="VanA_C"/>
    <property type="match status" value="1"/>
</dbReference>
<evidence type="ECO:0000256" key="4">
    <source>
        <dbReference type="ARBA" id="ARBA00023004"/>
    </source>
</evidence>
<dbReference type="CDD" id="cd08878">
    <property type="entry name" value="RHO_alpha_C_DMO-like"/>
    <property type="match status" value="1"/>
</dbReference>
<evidence type="ECO:0000256" key="5">
    <source>
        <dbReference type="ARBA" id="ARBA00023014"/>
    </source>
</evidence>
<evidence type="ECO:0000259" key="6">
    <source>
        <dbReference type="PROSITE" id="PS51296"/>
    </source>
</evidence>
<evidence type="ECO:0000256" key="2">
    <source>
        <dbReference type="ARBA" id="ARBA00022723"/>
    </source>
</evidence>
<feature type="domain" description="Rieske" evidence="6">
    <location>
        <begin position="9"/>
        <end position="111"/>
    </location>
</feature>
<dbReference type="GO" id="GO:0008168">
    <property type="term" value="F:methyltransferase activity"/>
    <property type="evidence" value="ECO:0007669"/>
    <property type="project" value="UniProtKB-KW"/>
</dbReference>
<dbReference type="Proteomes" id="UP000199548">
    <property type="component" value="Unassembled WGS sequence"/>
</dbReference>
<evidence type="ECO:0000313" key="7">
    <source>
        <dbReference type="EMBL" id="SFI02932.1"/>
    </source>
</evidence>
<keyword evidence="2" id="KW-0479">Metal-binding</keyword>
<dbReference type="GO" id="GO:0016491">
    <property type="term" value="F:oxidoreductase activity"/>
    <property type="evidence" value="ECO:0007669"/>
    <property type="project" value="UniProtKB-KW"/>
</dbReference>
<dbReference type="AlphaFoldDB" id="A0A1I3EVF7"/>
<keyword evidence="3" id="KW-0560">Oxidoreductase</keyword>
<dbReference type="InterPro" id="IPR044043">
    <property type="entry name" value="VanA_C_cat"/>
</dbReference>
<dbReference type="GO" id="GO:0046872">
    <property type="term" value="F:metal ion binding"/>
    <property type="evidence" value="ECO:0007669"/>
    <property type="project" value="UniProtKB-KW"/>
</dbReference>
<dbReference type="GO" id="GO:0032259">
    <property type="term" value="P:methylation"/>
    <property type="evidence" value="ECO:0007669"/>
    <property type="project" value="UniProtKB-KW"/>
</dbReference>
<gene>
    <name evidence="7" type="ORF">SAMN05192543_1011118</name>
</gene>
<name>A0A1I3EVF7_9BURK</name>
<keyword evidence="4" id="KW-0408">Iron</keyword>
<dbReference type="SUPFAM" id="SSF55961">
    <property type="entry name" value="Bet v1-like"/>
    <property type="match status" value="1"/>
</dbReference>
<dbReference type="InterPro" id="IPR050584">
    <property type="entry name" value="Cholesterol_7-desaturase"/>
</dbReference>
<dbReference type="GO" id="GO:0051537">
    <property type="term" value="F:2 iron, 2 sulfur cluster binding"/>
    <property type="evidence" value="ECO:0007669"/>
    <property type="project" value="UniProtKB-KW"/>
</dbReference>
<accession>A0A1I3EVF7</accession>
<organism evidence="7 8">
    <name type="scientific">Paraburkholderia megapolitana</name>
    <dbReference type="NCBI Taxonomy" id="420953"/>
    <lineage>
        <taxon>Bacteria</taxon>
        <taxon>Pseudomonadati</taxon>
        <taxon>Pseudomonadota</taxon>
        <taxon>Betaproteobacteria</taxon>
        <taxon>Burkholderiales</taxon>
        <taxon>Burkholderiaceae</taxon>
        <taxon>Paraburkholderia</taxon>
    </lineage>
</organism>
<keyword evidence="7" id="KW-0489">Methyltransferase</keyword>
<dbReference type="STRING" id="420953.SAMN05192543_1011118"/>
<protein>
    <submittedName>
        <fullName evidence="7">Vanillate demethylase subunit A</fullName>
    </submittedName>
</protein>
<dbReference type="RefSeq" id="WP_091008517.1">
    <property type="nucleotide sequence ID" value="NZ_CP041743.1"/>
</dbReference>
<dbReference type="PROSITE" id="PS51296">
    <property type="entry name" value="RIESKE"/>
    <property type="match status" value="1"/>
</dbReference>
<dbReference type="EMBL" id="FOQU01000001">
    <property type="protein sequence ID" value="SFI02932.1"/>
    <property type="molecule type" value="Genomic_DNA"/>
</dbReference>
<evidence type="ECO:0000256" key="1">
    <source>
        <dbReference type="ARBA" id="ARBA00022714"/>
    </source>
</evidence>
<keyword evidence="5" id="KW-0411">Iron-sulfur</keyword>
<reference evidence="7 8" key="1">
    <citation type="submission" date="2016-10" db="EMBL/GenBank/DDBJ databases">
        <authorList>
            <person name="de Groot N.N."/>
        </authorList>
    </citation>
    <scope>NUCLEOTIDE SEQUENCE [LARGE SCALE GENOMIC DNA]</scope>
    <source>
        <strain evidence="7 8">LMG 23650</strain>
    </source>
</reference>
<dbReference type="SUPFAM" id="SSF50022">
    <property type="entry name" value="ISP domain"/>
    <property type="match status" value="1"/>
</dbReference>
<dbReference type="InterPro" id="IPR036922">
    <property type="entry name" value="Rieske_2Fe-2S_sf"/>
</dbReference>
<keyword evidence="7" id="KW-0808">Transferase</keyword>
<proteinExistence type="predicted"/>
<keyword evidence="1" id="KW-0001">2Fe-2S</keyword>
<dbReference type="Gene3D" id="2.102.10.10">
    <property type="entry name" value="Rieske [2Fe-2S] iron-sulphur domain"/>
    <property type="match status" value="1"/>
</dbReference>
<keyword evidence="8" id="KW-1185">Reference proteome</keyword>
<dbReference type="OrthoDB" id="9790995at2"/>
<dbReference type="Gene3D" id="3.90.380.10">
    <property type="entry name" value="Naphthalene 1,2-dioxygenase Alpha Subunit, Chain A, domain 1"/>
    <property type="match status" value="1"/>
</dbReference>
<evidence type="ECO:0000256" key="3">
    <source>
        <dbReference type="ARBA" id="ARBA00023002"/>
    </source>
</evidence>